<dbReference type="AlphaFoldDB" id="I0KG64"/>
<proteinExistence type="predicted"/>
<evidence type="ECO:0000313" key="3">
    <source>
        <dbReference type="EMBL" id="CCH03117.1"/>
    </source>
</evidence>
<reference evidence="3 4" key="1">
    <citation type="journal article" date="2012" name="J. Bacteriol.">
        <title>Genome Sequence of Fibrella aestuarina BUZ 2T, a Filamentous Marine Bacterium.</title>
        <authorList>
            <person name="Filippini M."/>
            <person name="Qi W."/>
            <person name="Blom J."/>
            <person name="Goesmann A."/>
            <person name="Smits T.H."/>
            <person name="Bagheri H.C."/>
        </authorList>
    </citation>
    <scope>NUCLEOTIDE SEQUENCE [LARGE SCALE GENOMIC DNA]</scope>
    <source>
        <strain evidence="4">BUZ 2T</strain>
    </source>
</reference>
<organism evidence="3 4">
    <name type="scientific">Fibrella aestuarina BUZ 2</name>
    <dbReference type="NCBI Taxonomy" id="1166018"/>
    <lineage>
        <taxon>Bacteria</taxon>
        <taxon>Pseudomonadati</taxon>
        <taxon>Bacteroidota</taxon>
        <taxon>Cytophagia</taxon>
        <taxon>Cytophagales</taxon>
        <taxon>Spirosomataceae</taxon>
        <taxon>Fibrella</taxon>
    </lineage>
</organism>
<dbReference type="HOGENOM" id="CLU_020473_0_2_10"/>
<dbReference type="Pfam" id="PF06580">
    <property type="entry name" value="His_kinase"/>
    <property type="match status" value="1"/>
</dbReference>
<dbReference type="KEGG" id="fae:FAES_5118"/>
<dbReference type="InterPro" id="IPR010559">
    <property type="entry name" value="Sig_transdc_His_kin_internal"/>
</dbReference>
<name>I0KG64_9BACT</name>
<keyword evidence="1" id="KW-0812">Transmembrane</keyword>
<keyword evidence="4" id="KW-1185">Reference proteome</keyword>
<evidence type="ECO:0000256" key="1">
    <source>
        <dbReference type="SAM" id="Phobius"/>
    </source>
</evidence>
<dbReference type="PANTHER" id="PTHR34220">
    <property type="entry name" value="SENSOR HISTIDINE KINASE YPDA"/>
    <property type="match status" value="1"/>
</dbReference>
<feature type="domain" description="Signal transduction histidine kinase internal region" evidence="2">
    <location>
        <begin position="178"/>
        <end position="254"/>
    </location>
</feature>
<sequence length="365" mass="41314">MTIPRFLLPVHQLVERSRPAFFSRNEWWFHLALALVSFPIGNYLFFGQSYLSEGSVFIAGSLVGLLMYGSSVVVLTLLVRRIMAHYTGSQRTLQRTLVMIGLVSLTAMLLNLIELYVCSRLSLFRIGFTWQTIKAMWLIIVTYVGIFCLVLNLFYAYTEWKKEQVEIEQLRNQALQRQFDALKGQVNPHFLFNSLSSISALIGEDNALAERFVDDLAKVYRYMLQAGNRPLVPLGEELTFVGTYAQLLRVRYGAAIRIELPVIVNDPPGYLPPLSLQTLVDNALEHNSMSANRPLVIQVRVGPLLTVAVVNSLQRKKRHLAINQRSLSALMAQFQHLITTPVRIDETDATFSVTLPLVHDIVAVH</sequence>
<dbReference type="GO" id="GO:0000155">
    <property type="term" value="F:phosphorelay sensor kinase activity"/>
    <property type="evidence" value="ECO:0007669"/>
    <property type="project" value="InterPro"/>
</dbReference>
<dbReference type="InterPro" id="IPR050640">
    <property type="entry name" value="Bact_2-comp_sensor_kinase"/>
</dbReference>
<keyword evidence="1" id="KW-1133">Transmembrane helix</keyword>
<evidence type="ECO:0000259" key="2">
    <source>
        <dbReference type="Pfam" id="PF06580"/>
    </source>
</evidence>
<dbReference type="Proteomes" id="UP000011058">
    <property type="component" value="Chromosome"/>
</dbReference>
<feature type="transmembrane region" description="Helical" evidence="1">
    <location>
        <begin position="97"/>
        <end position="117"/>
    </location>
</feature>
<feature type="transmembrane region" description="Helical" evidence="1">
    <location>
        <begin position="57"/>
        <end position="77"/>
    </location>
</feature>
<dbReference type="PANTHER" id="PTHR34220:SF7">
    <property type="entry name" value="SENSOR HISTIDINE KINASE YPDA"/>
    <property type="match status" value="1"/>
</dbReference>
<dbReference type="GO" id="GO:0016020">
    <property type="term" value="C:membrane"/>
    <property type="evidence" value="ECO:0007669"/>
    <property type="project" value="InterPro"/>
</dbReference>
<gene>
    <name evidence="3" type="ORF">FAES_5118</name>
</gene>
<protein>
    <submittedName>
        <fullName evidence="3">Sensor protein lytS</fullName>
    </submittedName>
</protein>
<feature type="transmembrane region" description="Helical" evidence="1">
    <location>
        <begin position="137"/>
        <end position="157"/>
    </location>
</feature>
<keyword evidence="1" id="KW-0472">Membrane</keyword>
<accession>I0KG64</accession>
<evidence type="ECO:0000313" key="4">
    <source>
        <dbReference type="Proteomes" id="UP000011058"/>
    </source>
</evidence>
<feature type="transmembrane region" description="Helical" evidence="1">
    <location>
        <begin position="27"/>
        <end position="45"/>
    </location>
</feature>
<dbReference type="eggNOG" id="COG2972">
    <property type="taxonomic scope" value="Bacteria"/>
</dbReference>
<dbReference type="RefSeq" id="WP_015334216.1">
    <property type="nucleotide sequence ID" value="NC_020054.1"/>
</dbReference>
<dbReference type="STRING" id="1166018.FAES_5118"/>
<dbReference type="EMBL" id="HE796683">
    <property type="protein sequence ID" value="CCH03117.1"/>
    <property type="molecule type" value="Genomic_DNA"/>
</dbReference>